<proteinExistence type="predicted"/>
<dbReference type="SUPFAM" id="SSF75304">
    <property type="entry name" value="Amidase signature (AS) enzymes"/>
    <property type="match status" value="1"/>
</dbReference>
<dbReference type="EMBL" id="QBMP01000109">
    <property type="protein sequence ID" value="PZO54772.1"/>
    <property type="molecule type" value="Genomic_DNA"/>
</dbReference>
<evidence type="ECO:0000313" key="3">
    <source>
        <dbReference type="EMBL" id="PZO54772.1"/>
    </source>
</evidence>
<dbReference type="PANTHER" id="PTHR42678">
    <property type="entry name" value="AMIDASE"/>
    <property type="match status" value="1"/>
</dbReference>
<feature type="domain" description="Amidase" evidence="1">
    <location>
        <begin position="59"/>
        <end position="524"/>
    </location>
</feature>
<dbReference type="InterPro" id="IPR013424">
    <property type="entry name" value="Ice-binding_C"/>
</dbReference>
<dbReference type="NCBIfam" id="TIGR02595">
    <property type="entry name" value="PEP_CTERM"/>
    <property type="match status" value="1"/>
</dbReference>
<feature type="domain" description="Ice-binding protein C-terminal" evidence="2">
    <location>
        <begin position="555"/>
        <end position="580"/>
    </location>
</feature>
<reference evidence="4" key="1">
    <citation type="submission" date="2018-04" db="EMBL/GenBank/DDBJ databases">
        <authorList>
            <person name="Cornet L."/>
        </authorList>
    </citation>
    <scope>NUCLEOTIDE SEQUENCE [LARGE SCALE GENOMIC DNA]</scope>
</reference>
<dbReference type="InterPro" id="IPR036928">
    <property type="entry name" value="AS_sf"/>
</dbReference>
<sequence length="619" mass="65907">MGLMSSKFKKVAVATLIAPVTFFSVMVESAAAAVFKLEEATIQSINEAFSANALSSETLVQLYLNRIATYDDAGPVINSVLSINPNALETAKALDLERQLYGPRSPLHGIPILLKDNHDTFDIPTTGGSDALAGSLPPNDAYVVQKFRDAGAIILGKTELDEFAISGSGYSSIGGATLNPYNFSRSTGGSSGGSGAAIAANFAVFGTGSDTGGSIRTPCSFQALACIRPTRGLVSLDGIIPFVLSRDMIGPMARNLTDAATALGVMAEFDPNNPSFQTPIAAPEVQFNKFYTDYTQFLNKDALNGSRIGVLRNYIGLENGIDPEITQITEDSLAIMRGLGATTVDVAFENDFLALTNSLYGTAIPVEQEKYLEEYLATLDAQYPKTIEELIAVLKSPKIANSATPSIVLGTLERSATTQGITDSNYIDVANILTPFVRNSLLDTLDSLNLDAFVFPTLNTFARPLRGTTDPTFQSFPGSAPARPVELSSATGLPDITIPAGFGSTNLPVTLSFTGRPYDESTLLGLAYAFEQATMARRSSVLLSALSGEVIEYESVPEPGMLPAFILMGSSLIGFGVFRRRKAKTQVEIMLDELTAETSLENVVIEPLDCFELSRSVAT</sequence>
<evidence type="ECO:0000313" key="4">
    <source>
        <dbReference type="Proteomes" id="UP000249794"/>
    </source>
</evidence>
<dbReference type="Gene3D" id="3.90.1300.10">
    <property type="entry name" value="Amidase signature (AS) domain"/>
    <property type="match status" value="1"/>
</dbReference>
<protein>
    <submittedName>
        <fullName evidence="3">Amidase</fullName>
    </submittedName>
</protein>
<dbReference type="PROSITE" id="PS00571">
    <property type="entry name" value="AMIDASES"/>
    <property type="match status" value="1"/>
</dbReference>
<name>A0A2W4XEX3_9CYAN</name>
<organism evidence="3 4">
    <name type="scientific">Phormidesmis priestleyi</name>
    <dbReference type="NCBI Taxonomy" id="268141"/>
    <lineage>
        <taxon>Bacteria</taxon>
        <taxon>Bacillati</taxon>
        <taxon>Cyanobacteriota</taxon>
        <taxon>Cyanophyceae</taxon>
        <taxon>Leptolyngbyales</taxon>
        <taxon>Leptolyngbyaceae</taxon>
        <taxon>Phormidesmis</taxon>
    </lineage>
</organism>
<dbReference type="PANTHER" id="PTHR42678:SF34">
    <property type="entry name" value="OS04G0183300 PROTEIN"/>
    <property type="match status" value="1"/>
</dbReference>
<accession>A0A2W4XEX3</accession>
<reference evidence="3 4" key="2">
    <citation type="submission" date="2018-06" db="EMBL/GenBank/DDBJ databases">
        <title>Metagenomic assembly of (sub)arctic Cyanobacteria and their associated microbiome from non-axenic cultures.</title>
        <authorList>
            <person name="Baurain D."/>
        </authorList>
    </citation>
    <scope>NUCLEOTIDE SEQUENCE [LARGE SCALE GENOMIC DNA]</scope>
    <source>
        <strain evidence="3">ULC027bin1</strain>
    </source>
</reference>
<comment type="caution">
    <text evidence="3">The sequence shown here is derived from an EMBL/GenBank/DDBJ whole genome shotgun (WGS) entry which is preliminary data.</text>
</comment>
<dbReference type="Pfam" id="PF07589">
    <property type="entry name" value="PEP-CTERM"/>
    <property type="match status" value="1"/>
</dbReference>
<evidence type="ECO:0000259" key="2">
    <source>
        <dbReference type="Pfam" id="PF07589"/>
    </source>
</evidence>
<dbReference type="Proteomes" id="UP000249794">
    <property type="component" value="Unassembled WGS sequence"/>
</dbReference>
<dbReference type="Pfam" id="PF01425">
    <property type="entry name" value="Amidase"/>
    <property type="match status" value="1"/>
</dbReference>
<dbReference type="InterPro" id="IPR023631">
    <property type="entry name" value="Amidase_dom"/>
</dbReference>
<evidence type="ECO:0000259" key="1">
    <source>
        <dbReference type="Pfam" id="PF01425"/>
    </source>
</evidence>
<gene>
    <name evidence="3" type="ORF">DCF15_11430</name>
</gene>
<dbReference type="InterPro" id="IPR020556">
    <property type="entry name" value="Amidase_CS"/>
</dbReference>
<dbReference type="AlphaFoldDB" id="A0A2W4XEX3"/>